<evidence type="ECO:0000256" key="1">
    <source>
        <dbReference type="SAM" id="MobiDB-lite"/>
    </source>
</evidence>
<organism evidence="2 3">
    <name type="scientific">Streptomyces toxytricini</name>
    <name type="common">Actinomyces toxytricini</name>
    <dbReference type="NCBI Taxonomy" id="67369"/>
    <lineage>
        <taxon>Bacteria</taxon>
        <taxon>Bacillati</taxon>
        <taxon>Actinomycetota</taxon>
        <taxon>Actinomycetes</taxon>
        <taxon>Kitasatosporales</taxon>
        <taxon>Streptomycetaceae</taxon>
        <taxon>Streptomyces</taxon>
    </lineage>
</organism>
<feature type="region of interest" description="Disordered" evidence="1">
    <location>
        <begin position="1"/>
        <end position="42"/>
    </location>
</feature>
<evidence type="ECO:0000313" key="2">
    <source>
        <dbReference type="EMBL" id="MFJ2821960.1"/>
    </source>
</evidence>
<sequence length="142" mass="14832">MHEEATDAHVPPYAQARAPRSPVAEPARIDAPAAPDGPAGEKSAFTAALLRLRRNRPGLLQGYRPLPARGSAAEHRPAFTPRPVARGHPALRPAGTALPVPPGRWSPLPGLAGLRGTSYESAAELSGPLPYTPVAALLREAP</sequence>
<name>A0ABW8EFE9_STRT5</name>
<gene>
    <name evidence="2" type="ORF">ACIO7M_12705</name>
</gene>
<evidence type="ECO:0000313" key="3">
    <source>
        <dbReference type="Proteomes" id="UP001617351"/>
    </source>
</evidence>
<dbReference type="Proteomes" id="UP001617351">
    <property type="component" value="Unassembled WGS sequence"/>
</dbReference>
<feature type="region of interest" description="Disordered" evidence="1">
    <location>
        <begin position="60"/>
        <end position="103"/>
    </location>
</feature>
<keyword evidence="3" id="KW-1185">Reference proteome</keyword>
<protein>
    <submittedName>
        <fullName evidence="2">Uncharacterized protein</fullName>
    </submittedName>
</protein>
<comment type="caution">
    <text evidence="2">The sequence shown here is derived from an EMBL/GenBank/DDBJ whole genome shotgun (WGS) entry which is preliminary data.</text>
</comment>
<accession>A0ABW8EFE9</accession>
<feature type="compositionally biased region" description="Low complexity" evidence="1">
    <location>
        <begin position="24"/>
        <end position="41"/>
    </location>
</feature>
<reference evidence="2 3" key="1">
    <citation type="submission" date="2024-10" db="EMBL/GenBank/DDBJ databases">
        <title>The Natural Products Discovery Center: Release of the First 8490 Sequenced Strains for Exploring Actinobacteria Biosynthetic Diversity.</title>
        <authorList>
            <person name="Kalkreuter E."/>
            <person name="Kautsar S.A."/>
            <person name="Yang D."/>
            <person name="Bader C.D."/>
            <person name="Teijaro C.N."/>
            <person name="Fluegel L."/>
            <person name="Davis C.M."/>
            <person name="Simpson J.R."/>
            <person name="Lauterbach L."/>
            <person name="Steele A.D."/>
            <person name="Gui C."/>
            <person name="Meng S."/>
            <person name="Li G."/>
            <person name="Viehrig K."/>
            <person name="Ye F."/>
            <person name="Su P."/>
            <person name="Kiefer A.F."/>
            <person name="Nichols A."/>
            <person name="Cepeda A.J."/>
            <person name="Yan W."/>
            <person name="Fan B."/>
            <person name="Jiang Y."/>
            <person name="Adhikari A."/>
            <person name="Zheng C.-J."/>
            <person name="Schuster L."/>
            <person name="Cowan T.M."/>
            <person name="Smanski M.J."/>
            <person name="Chevrette M.G."/>
            <person name="De Carvalho L.P.S."/>
            <person name="Shen B."/>
        </authorList>
    </citation>
    <scope>NUCLEOTIDE SEQUENCE [LARGE SCALE GENOMIC DNA]</scope>
    <source>
        <strain evidence="2 3">NPDC087220</strain>
    </source>
</reference>
<proteinExistence type="predicted"/>
<dbReference type="EMBL" id="JBIUYY010000005">
    <property type="protein sequence ID" value="MFJ2821960.1"/>
    <property type="molecule type" value="Genomic_DNA"/>
</dbReference>
<dbReference type="RefSeq" id="WP_402380257.1">
    <property type="nucleotide sequence ID" value="NZ_JBIUYY010000005.1"/>
</dbReference>